<comment type="caution">
    <text evidence="2">The sequence shown here is derived from an EMBL/GenBank/DDBJ whole genome shotgun (WGS) entry which is preliminary data.</text>
</comment>
<accession>A0A1R3ICW6</accession>
<evidence type="ECO:0000313" key="2">
    <source>
        <dbReference type="EMBL" id="OMO80446.1"/>
    </source>
</evidence>
<proteinExistence type="predicted"/>
<dbReference type="EMBL" id="AWWV01010300">
    <property type="protein sequence ID" value="OMO80446.1"/>
    <property type="molecule type" value="Genomic_DNA"/>
</dbReference>
<evidence type="ECO:0000256" key="1">
    <source>
        <dbReference type="SAM" id="MobiDB-lite"/>
    </source>
</evidence>
<gene>
    <name evidence="2" type="ORF">CCACVL1_12951</name>
</gene>
<protein>
    <submittedName>
        <fullName evidence="2">Uncharacterized protein</fullName>
    </submittedName>
</protein>
<keyword evidence="3" id="KW-1185">Reference proteome</keyword>
<dbReference type="Proteomes" id="UP000188268">
    <property type="component" value="Unassembled WGS sequence"/>
</dbReference>
<dbReference type="Gramene" id="OMO80446">
    <property type="protein sequence ID" value="OMO80446"/>
    <property type="gene ID" value="CCACVL1_12951"/>
</dbReference>
<dbReference type="AlphaFoldDB" id="A0A1R3ICW6"/>
<evidence type="ECO:0000313" key="3">
    <source>
        <dbReference type="Proteomes" id="UP000188268"/>
    </source>
</evidence>
<organism evidence="2 3">
    <name type="scientific">Corchorus capsularis</name>
    <name type="common">Jute</name>
    <dbReference type="NCBI Taxonomy" id="210143"/>
    <lineage>
        <taxon>Eukaryota</taxon>
        <taxon>Viridiplantae</taxon>
        <taxon>Streptophyta</taxon>
        <taxon>Embryophyta</taxon>
        <taxon>Tracheophyta</taxon>
        <taxon>Spermatophyta</taxon>
        <taxon>Magnoliopsida</taxon>
        <taxon>eudicotyledons</taxon>
        <taxon>Gunneridae</taxon>
        <taxon>Pentapetalae</taxon>
        <taxon>rosids</taxon>
        <taxon>malvids</taxon>
        <taxon>Malvales</taxon>
        <taxon>Malvaceae</taxon>
        <taxon>Grewioideae</taxon>
        <taxon>Apeibeae</taxon>
        <taxon>Corchorus</taxon>
    </lineage>
</organism>
<feature type="region of interest" description="Disordered" evidence="1">
    <location>
        <begin position="1"/>
        <end position="21"/>
    </location>
</feature>
<sequence length="21" mass="2305">MCNSTVTTMRRSSTANHRGHG</sequence>
<name>A0A1R3ICW6_COCAP</name>
<reference evidence="2 3" key="1">
    <citation type="submission" date="2013-09" db="EMBL/GenBank/DDBJ databases">
        <title>Corchorus capsularis genome sequencing.</title>
        <authorList>
            <person name="Alam M."/>
            <person name="Haque M.S."/>
            <person name="Islam M.S."/>
            <person name="Emdad E.M."/>
            <person name="Islam M.M."/>
            <person name="Ahmed B."/>
            <person name="Halim A."/>
            <person name="Hossen Q.M.M."/>
            <person name="Hossain M.Z."/>
            <person name="Ahmed R."/>
            <person name="Khan M.M."/>
            <person name="Islam R."/>
            <person name="Rashid M.M."/>
            <person name="Khan S.A."/>
            <person name="Rahman M.S."/>
            <person name="Alam M."/>
        </authorList>
    </citation>
    <scope>NUCLEOTIDE SEQUENCE [LARGE SCALE GENOMIC DNA]</scope>
    <source>
        <strain evidence="3">cv. CVL-1</strain>
        <tissue evidence="2">Whole seedling</tissue>
    </source>
</reference>